<feature type="region of interest" description="Disordered" evidence="1">
    <location>
        <begin position="207"/>
        <end position="270"/>
    </location>
</feature>
<proteinExistence type="predicted"/>
<name>A0A8T2N5S4_9TELE</name>
<evidence type="ECO:0000313" key="2">
    <source>
        <dbReference type="EMBL" id="KAG9335286.1"/>
    </source>
</evidence>
<evidence type="ECO:0000313" key="3">
    <source>
        <dbReference type="Proteomes" id="UP000824540"/>
    </source>
</evidence>
<sequence>SHSPARVRAPRALIAAPVSLGPYTSGDSNESLALALPIHHHEAGLGLGSATGTPELQDHMDVNTLCDSSDTKDEGLPSHSTLNQDSQTQLAGHTQRRGPASDPKNTSARPALHQPAASESVIGRRRSQEWSPINSARRRPGKPCFYEQDWTRWAQRSWAGTAPGPWVMRRTGRLRRADVCFGTRHSSELPITEVIYRLSGAEEGGELTCSPYSTDSKCGEDGREGGRSSGGGPPARGGQDERRAAEGNSQAGPDDTLHHRPSGTKSDTLS</sequence>
<protein>
    <submittedName>
        <fullName evidence="2">Uncharacterized protein</fullName>
    </submittedName>
</protein>
<feature type="non-terminal residue" evidence="2">
    <location>
        <position position="270"/>
    </location>
</feature>
<feature type="region of interest" description="Disordered" evidence="1">
    <location>
        <begin position="63"/>
        <end position="139"/>
    </location>
</feature>
<dbReference type="AlphaFoldDB" id="A0A8T2N5S4"/>
<feature type="non-terminal residue" evidence="2">
    <location>
        <position position="1"/>
    </location>
</feature>
<evidence type="ECO:0000256" key="1">
    <source>
        <dbReference type="SAM" id="MobiDB-lite"/>
    </source>
</evidence>
<gene>
    <name evidence="2" type="ORF">JZ751_005466</name>
</gene>
<feature type="compositionally biased region" description="Polar residues" evidence="1">
    <location>
        <begin position="78"/>
        <end position="92"/>
    </location>
</feature>
<dbReference type="EMBL" id="JAFBMS010000125">
    <property type="protein sequence ID" value="KAG9335286.1"/>
    <property type="molecule type" value="Genomic_DNA"/>
</dbReference>
<keyword evidence="3" id="KW-1185">Reference proteome</keyword>
<reference evidence="2" key="1">
    <citation type="thesis" date="2021" institute="BYU ScholarsArchive" country="Provo, UT, USA">
        <title>Applications of and Algorithms for Genome Assembly and Genomic Analyses with an Emphasis on Marine Teleosts.</title>
        <authorList>
            <person name="Pickett B.D."/>
        </authorList>
    </citation>
    <scope>NUCLEOTIDE SEQUENCE</scope>
    <source>
        <strain evidence="2">HI-2016</strain>
    </source>
</reference>
<comment type="caution">
    <text evidence="2">The sequence shown here is derived from an EMBL/GenBank/DDBJ whole genome shotgun (WGS) entry which is preliminary data.</text>
</comment>
<dbReference type="Proteomes" id="UP000824540">
    <property type="component" value="Unassembled WGS sequence"/>
</dbReference>
<feature type="compositionally biased region" description="Basic and acidic residues" evidence="1">
    <location>
        <begin position="217"/>
        <end position="226"/>
    </location>
</feature>
<accession>A0A8T2N5S4</accession>
<organism evidence="2 3">
    <name type="scientific">Albula glossodonta</name>
    <name type="common">roundjaw bonefish</name>
    <dbReference type="NCBI Taxonomy" id="121402"/>
    <lineage>
        <taxon>Eukaryota</taxon>
        <taxon>Metazoa</taxon>
        <taxon>Chordata</taxon>
        <taxon>Craniata</taxon>
        <taxon>Vertebrata</taxon>
        <taxon>Euteleostomi</taxon>
        <taxon>Actinopterygii</taxon>
        <taxon>Neopterygii</taxon>
        <taxon>Teleostei</taxon>
        <taxon>Albuliformes</taxon>
        <taxon>Albulidae</taxon>
        <taxon>Albula</taxon>
    </lineage>
</organism>